<protein>
    <recommendedName>
        <fullName evidence="1">YdhG-like domain-containing protein</fullName>
    </recommendedName>
</protein>
<feature type="domain" description="YdhG-like" evidence="1">
    <location>
        <begin position="19"/>
        <end position="109"/>
    </location>
</feature>
<dbReference type="Proteomes" id="UP000019249">
    <property type="component" value="Unassembled WGS sequence"/>
</dbReference>
<keyword evidence="3" id="KW-1185">Reference proteome</keyword>
<dbReference type="Gene3D" id="3.90.1150.200">
    <property type="match status" value="1"/>
</dbReference>
<dbReference type="SUPFAM" id="SSF159888">
    <property type="entry name" value="YdhG-like"/>
    <property type="match status" value="1"/>
</dbReference>
<gene>
    <name evidence="2" type="ORF">MFLO_04555</name>
</gene>
<sequence length="124" mass="14458">MEPYETIDEYIAQFPEDVKQKLEEIRALIHQLVPLATEKISYGIPTFFLKKNLVHFAGYKTHIGFYPGADGVKHFLGEIEGKYSYSKGTIQFPLVEELPLDLIERIVRYREAENLAKKKFKMTF</sequence>
<evidence type="ECO:0000259" key="1">
    <source>
        <dbReference type="Pfam" id="PF08818"/>
    </source>
</evidence>
<evidence type="ECO:0000313" key="3">
    <source>
        <dbReference type="Proteomes" id="UP000019249"/>
    </source>
</evidence>
<comment type="caution">
    <text evidence="2">The sequence shown here is derived from an EMBL/GenBank/DDBJ whole genome shotgun (WGS) entry which is preliminary data.</text>
</comment>
<reference evidence="2 3" key="1">
    <citation type="journal article" date="2014" name="Int. J. Syst. Evol. Microbiol.">
        <title>Listeria floridensis sp. nov., Listeria aquatica sp. nov., Listeria cornellensis sp. nov., Listeria riparia sp. nov. and Listeria grandensis sp. nov., from agricultural and natural environments.</title>
        <authorList>
            <person name="den Bakker H.C."/>
            <person name="Warchocki S."/>
            <person name="Wright E.M."/>
            <person name="Allred A.F."/>
            <person name="Ahlstrom C."/>
            <person name="Manuel C.S."/>
            <person name="Stasiewicz M.J."/>
            <person name="Burrell A."/>
            <person name="Roof S."/>
            <person name="Strawn L."/>
            <person name="Fortes E.D."/>
            <person name="Nightingale K.K."/>
            <person name="Kephart D."/>
            <person name="Wiedmann M."/>
        </authorList>
    </citation>
    <scope>NUCLEOTIDE SEQUENCE [LARGE SCALE GENOMIC DNA]</scope>
    <source>
        <strain evidence="2 3">FSL S10-1187</strain>
    </source>
</reference>
<dbReference type="RefSeq" id="WP_051993505.1">
    <property type="nucleotide sequence ID" value="NZ_AODF01000007.1"/>
</dbReference>
<accession>A0ABN0RGZ0</accession>
<proteinExistence type="predicted"/>
<evidence type="ECO:0000313" key="2">
    <source>
        <dbReference type="EMBL" id="EUJ33176.1"/>
    </source>
</evidence>
<dbReference type="Pfam" id="PF08818">
    <property type="entry name" value="DUF1801"/>
    <property type="match status" value="1"/>
</dbReference>
<dbReference type="InterPro" id="IPR014922">
    <property type="entry name" value="YdhG-like"/>
</dbReference>
<name>A0ABN0RGZ0_9LIST</name>
<dbReference type="EMBL" id="AODF01000007">
    <property type="protein sequence ID" value="EUJ33176.1"/>
    <property type="molecule type" value="Genomic_DNA"/>
</dbReference>
<organism evidence="2 3">
    <name type="scientific">Listeria floridensis FSL S10-1187</name>
    <dbReference type="NCBI Taxonomy" id="1265817"/>
    <lineage>
        <taxon>Bacteria</taxon>
        <taxon>Bacillati</taxon>
        <taxon>Bacillota</taxon>
        <taxon>Bacilli</taxon>
        <taxon>Bacillales</taxon>
        <taxon>Listeriaceae</taxon>
        <taxon>Listeria</taxon>
    </lineage>
</organism>